<dbReference type="SUPFAM" id="SSF53383">
    <property type="entry name" value="PLP-dependent transferases"/>
    <property type="match status" value="1"/>
</dbReference>
<dbReference type="InterPro" id="IPR022278">
    <property type="entry name" value="Pser_aminoTfrase"/>
</dbReference>
<evidence type="ECO:0000256" key="11">
    <source>
        <dbReference type="RuleBase" id="RU004504"/>
    </source>
</evidence>
<organism evidence="14 15">
    <name type="scientific">Daphnia sinensis</name>
    <dbReference type="NCBI Taxonomy" id="1820382"/>
    <lineage>
        <taxon>Eukaryota</taxon>
        <taxon>Metazoa</taxon>
        <taxon>Ecdysozoa</taxon>
        <taxon>Arthropoda</taxon>
        <taxon>Crustacea</taxon>
        <taxon>Branchiopoda</taxon>
        <taxon>Diplostraca</taxon>
        <taxon>Cladocera</taxon>
        <taxon>Anomopoda</taxon>
        <taxon>Daphniidae</taxon>
        <taxon>Daphnia</taxon>
        <taxon>Daphnia similis group</taxon>
    </lineage>
</organism>
<evidence type="ECO:0000259" key="13">
    <source>
        <dbReference type="Pfam" id="PF00266"/>
    </source>
</evidence>
<dbReference type="InterPro" id="IPR000192">
    <property type="entry name" value="Aminotrans_V_dom"/>
</dbReference>
<protein>
    <recommendedName>
        <fullName evidence="12">Phosphoserine aminotransferase</fullName>
        <ecNumber evidence="12">2.6.1.52</ecNumber>
    </recommendedName>
</protein>
<dbReference type="InterPro" id="IPR015424">
    <property type="entry name" value="PyrdxlP-dep_Trfase"/>
</dbReference>
<reference evidence="14" key="1">
    <citation type="submission" date="2022-05" db="EMBL/GenBank/DDBJ databases">
        <title>A multi-omics perspective on studying reproductive biology in Daphnia sinensis.</title>
        <authorList>
            <person name="Jia J."/>
        </authorList>
    </citation>
    <scope>NUCLEOTIDE SEQUENCE</scope>
    <source>
        <strain evidence="14">WSL</strain>
    </source>
</reference>
<evidence type="ECO:0000256" key="7">
    <source>
        <dbReference type="ARBA" id="ARBA00022898"/>
    </source>
</evidence>
<dbReference type="Gene3D" id="3.90.1150.10">
    <property type="entry name" value="Aspartate Aminotransferase, domain 1"/>
    <property type="match status" value="1"/>
</dbReference>
<keyword evidence="7" id="KW-0663">Pyridoxal phosphate</keyword>
<dbReference type="GO" id="GO:0004648">
    <property type="term" value="F:O-phospho-L-serine:2-oxoglutarate aminotransferase activity"/>
    <property type="evidence" value="ECO:0007669"/>
    <property type="project" value="UniProtKB-EC"/>
</dbReference>
<comment type="catalytic activity">
    <reaction evidence="10 12">
        <text>O-phospho-L-serine + 2-oxoglutarate = 3-phosphooxypyruvate + L-glutamate</text>
        <dbReference type="Rhea" id="RHEA:14329"/>
        <dbReference type="ChEBI" id="CHEBI:16810"/>
        <dbReference type="ChEBI" id="CHEBI:18110"/>
        <dbReference type="ChEBI" id="CHEBI:29985"/>
        <dbReference type="ChEBI" id="CHEBI:57524"/>
        <dbReference type="EC" id="2.6.1.52"/>
    </reaction>
</comment>
<name>A0AAD5PN50_9CRUS</name>
<accession>A0AAD5PN50</accession>
<dbReference type="GO" id="GO:0006564">
    <property type="term" value="P:L-serine biosynthetic process"/>
    <property type="evidence" value="ECO:0007669"/>
    <property type="project" value="UniProtKB-KW"/>
</dbReference>
<evidence type="ECO:0000256" key="4">
    <source>
        <dbReference type="ARBA" id="ARBA00022576"/>
    </source>
</evidence>
<evidence type="ECO:0000256" key="12">
    <source>
        <dbReference type="RuleBase" id="RU004505"/>
    </source>
</evidence>
<comment type="pathway">
    <text evidence="2 12">Amino-acid biosynthesis; L-serine biosynthesis; L-serine from 3-phospho-D-glycerate: step 2/3.</text>
</comment>
<sequence>MGLRLQSDQIQVDLDEKSAVDTTGFSKANSDRLVQNPTYKVHLNLIYSSSLPIGPPGPQRHTERFKIPAYKRVDIGFSKDFADPESPCILPQEVFKQASQAVLEFNGTGLSILEISHRTPEFEAVVDETIQLVKELLNVPEGYSVVLLQGGASLQFSMVPMNLLAENQTAAYLNTGVWATKALKEAKLFGNVNVVASSKEDNFTFIPKDFDIPKDSAYFHYTSNNTIYGTELMTVPETNVPVVCDMSSDIFSRVIDVSQFGLIYAGAQKNMGPAGLTLAIVKDDLLGKVDRQIPSMLDYKVQIEGGSMYNTPPVFSIYVAMLNLRWLKSKGGVAEIEKENIAKAEALYREIDRNPLFKGTCKVEDRSRMNVCFVMENPELEKPFLKFAEDRGIIGIKGHRSVGGFRASMYNALPITSVHVLIEAMQEFAEKHR</sequence>
<dbReference type="PANTHER" id="PTHR43247:SF1">
    <property type="entry name" value="PHOSPHOSERINE AMINOTRANSFERASE"/>
    <property type="match status" value="1"/>
</dbReference>
<keyword evidence="15" id="KW-1185">Reference proteome</keyword>
<dbReference type="EMBL" id="WJBH02000102">
    <property type="protein sequence ID" value="KAI9550694.1"/>
    <property type="molecule type" value="Genomic_DNA"/>
</dbReference>
<keyword evidence="8 12" id="KW-0718">Serine biosynthesis</keyword>
<comment type="catalytic activity">
    <reaction evidence="9">
        <text>4-(phosphooxy)-L-threonine + 2-oxoglutarate = (R)-3-hydroxy-2-oxo-4-phosphooxybutanoate + L-glutamate</text>
        <dbReference type="Rhea" id="RHEA:16573"/>
        <dbReference type="ChEBI" id="CHEBI:16810"/>
        <dbReference type="ChEBI" id="CHEBI:29985"/>
        <dbReference type="ChEBI" id="CHEBI:58452"/>
        <dbReference type="ChEBI" id="CHEBI:58538"/>
        <dbReference type="EC" id="2.6.1.52"/>
    </reaction>
</comment>
<dbReference type="AlphaFoldDB" id="A0AAD5PN50"/>
<comment type="caution">
    <text evidence="14">The sequence shown here is derived from an EMBL/GenBank/DDBJ whole genome shotgun (WGS) entry which is preliminary data.</text>
</comment>
<dbReference type="FunFam" id="3.40.640.10:FF:000010">
    <property type="entry name" value="Phosphoserine aminotransferase"/>
    <property type="match status" value="1"/>
</dbReference>
<dbReference type="NCBIfam" id="NF003764">
    <property type="entry name" value="PRK05355.1"/>
    <property type="match status" value="1"/>
</dbReference>
<dbReference type="InterPro" id="IPR015421">
    <property type="entry name" value="PyrdxlP-dep_Trfase_major"/>
</dbReference>
<comment type="cofactor">
    <cofactor evidence="1 11">
        <name>pyridoxal 5'-phosphate</name>
        <dbReference type="ChEBI" id="CHEBI:597326"/>
    </cofactor>
</comment>
<evidence type="ECO:0000256" key="2">
    <source>
        <dbReference type="ARBA" id="ARBA00005099"/>
    </source>
</evidence>
<evidence type="ECO:0000256" key="1">
    <source>
        <dbReference type="ARBA" id="ARBA00001933"/>
    </source>
</evidence>
<evidence type="ECO:0000256" key="5">
    <source>
        <dbReference type="ARBA" id="ARBA00022605"/>
    </source>
</evidence>
<dbReference type="FunFam" id="3.90.1150.10:FF:000006">
    <property type="entry name" value="Phosphoserine aminotransferase"/>
    <property type="match status" value="1"/>
</dbReference>
<dbReference type="GO" id="GO:0030170">
    <property type="term" value="F:pyridoxal phosphate binding"/>
    <property type="evidence" value="ECO:0007669"/>
    <property type="project" value="TreeGrafter"/>
</dbReference>
<comment type="similarity">
    <text evidence="3">Belongs to the class-V pyridoxal-phosphate-dependent aminotransferase family. SerC subfamily.</text>
</comment>
<dbReference type="HAMAP" id="MF_00160">
    <property type="entry name" value="SerC_aminotrans_5"/>
    <property type="match status" value="1"/>
</dbReference>
<keyword evidence="6 12" id="KW-0808">Transferase</keyword>
<dbReference type="PANTHER" id="PTHR43247">
    <property type="entry name" value="PHOSPHOSERINE AMINOTRANSFERASE"/>
    <property type="match status" value="1"/>
</dbReference>
<evidence type="ECO:0000313" key="14">
    <source>
        <dbReference type="EMBL" id="KAI9550694.1"/>
    </source>
</evidence>
<feature type="domain" description="Aminotransferase class V" evidence="13">
    <location>
        <begin position="83"/>
        <end position="414"/>
    </location>
</feature>
<dbReference type="PROSITE" id="PS00595">
    <property type="entry name" value="AA_TRANSFER_CLASS_5"/>
    <property type="match status" value="1"/>
</dbReference>
<keyword evidence="4 12" id="KW-0032">Aminotransferase</keyword>
<evidence type="ECO:0000256" key="3">
    <source>
        <dbReference type="ARBA" id="ARBA00006904"/>
    </source>
</evidence>
<evidence type="ECO:0000256" key="10">
    <source>
        <dbReference type="ARBA" id="ARBA00049007"/>
    </source>
</evidence>
<dbReference type="NCBIfam" id="TIGR01364">
    <property type="entry name" value="serC_1"/>
    <property type="match status" value="1"/>
</dbReference>
<dbReference type="InterPro" id="IPR020578">
    <property type="entry name" value="Aminotrans_V_PyrdxlP_BS"/>
</dbReference>
<evidence type="ECO:0000256" key="6">
    <source>
        <dbReference type="ARBA" id="ARBA00022679"/>
    </source>
</evidence>
<keyword evidence="5 12" id="KW-0028">Amino-acid biosynthesis</keyword>
<proteinExistence type="inferred from homology"/>
<dbReference type="Pfam" id="PF00266">
    <property type="entry name" value="Aminotran_5"/>
    <property type="match status" value="1"/>
</dbReference>
<evidence type="ECO:0000313" key="15">
    <source>
        <dbReference type="Proteomes" id="UP000820818"/>
    </source>
</evidence>
<gene>
    <name evidence="14" type="ORF">GHT06_004959</name>
</gene>
<evidence type="ECO:0000256" key="9">
    <source>
        <dbReference type="ARBA" id="ARBA00047630"/>
    </source>
</evidence>
<dbReference type="GO" id="GO:0005737">
    <property type="term" value="C:cytoplasm"/>
    <property type="evidence" value="ECO:0007669"/>
    <property type="project" value="TreeGrafter"/>
</dbReference>
<dbReference type="Proteomes" id="UP000820818">
    <property type="component" value="Unassembled WGS sequence"/>
</dbReference>
<dbReference type="EC" id="2.6.1.52" evidence="12"/>
<dbReference type="Gene3D" id="3.40.640.10">
    <property type="entry name" value="Type I PLP-dependent aspartate aminotransferase-like (Major domain)"/>
    <property type="match status" value="1"/>
</dbReference>
<dbReference type="InterPro" id="IPR015422">
    <property type="entry name" value="PyrdxlP-dep_Trfase_small"/>
</dbReference>
<evidence type="ECO:0000256" key="8">
    <source>
        <dbReference type="ARBA" id="ARBA00023299"/>
    </source>
</evidence>